<comment type="caution">
    <text evidence="2">The sequence shown here is derived from an EMBL/GenBank/DDBJ whole genome shotgun (WGS) entry which is preliminary data.</text>
</comment>
<keyword evidence="3" id="KW-1185">Reference proteome</keyword>
<protein>
    <submittedName>
        <fullName evidence="2">Uncharacterized protein</fullName>
    </submittedName>
</protein>
<name>A0ABS5KNY2_9ACTN</name>
<proteinExistence type="predicted"/>
<feature type="compositionally biased region" description="Polar residues" evidence="1">
    <location>
        <begin position="21"/>
        <end position="33"/>
    </location>
</feature>
<reference evidence="2 3" key="1">
    <citation type="submission" date="2020-02" db="EMBL/GenBank/DDBJ databases">
        <title>Acidophilic actinobacteria isolated from forest soil.</title>
        <authorList>
            <person name="Golinska P."/>
        </authorList>
    </citation>
    <scope>NUCLEOTIDE SEQUENCE [LARGE SCALE GENOMIC DNA]</scope>
    <source>
        <strain evidence="2 3">NL8</strain>
    </source>
</reference>
<dbReference type="Proteomes" id="UP000730482">
    <property type="component" value="Unassembled WGS sequence"/>
</dbReference>
<dbReference type="RefSeq" id="WP_212009326.1">
    <property type="nucleotide sequence ID" value="NZ_JAAFYZ010000034.1"/>
</dbReference>
<dbReference type="EMBL" id="JAAFYZ010000034">
    <property type="protein sequence ID" value="MBS2547745.1"/>
    <property type="molecule type" value="Genomic_DNA"/>
</dbReference>
<accession>A0ABS5KNY2</accession>
<organism evidence="2 3">
    <name type="scientific">Catenulispora pinistramenti</name>
    <dbReference type="NCBI Taxonomy" id="2705254"/>
    <lineage>
        <taxon>Bacteria</taxon>
        <taxon>Bacillati</taxon>
        <taxon>Actinomycetota</taxon>
        <taxon>Actinomycetes</taxon>
        <taxon>Catenulisporales</taxon>
        <taxon>Catenulisporaceae</taxon>
        <taxon>Catenulispora</taxon>
    </lineage>
</organism>
<sequence>MGTELINTAHDLDVCDDGEASSDSGARNSNNGSRHNRIWRDRRDIVRTVCNVIATGVVVYGTLRGR</sequence>
<gene>
    <name evidence="2" type="ORF">KGQ19_12795</name>
</gene>
<evidence type="ECO:0000256" key="1">
    <source>
        <dbReference type="SAM" id="MobiDB-lite"/>
    </source>
</evidence>
<evidence type="ECO:0000313" key="2">
    <source>
        <dbReference type="EMBL" id="MBS2547745.1"/>
    </source>
</evidence>
<evidence type="ECO:0000313" key="3">
    <source>
        <dbReference type="Proteomes" id="UP000730482"/>
    </source>
</evidence>
<feature type="region of interest" description="Disordered" evidence="1">
    <location>
        <begin position="1"/>
        <end position="38"/>
    </location>
</feature>